<evidence type="ECO:0000256" key="3">
    <source>
        <dbReference type="ARBA" id="ARBA00022679"/>
    </source>
</evidence>
<dbReference type="HAMAP" id="MF_01499">
    <property type="entry name" value="DacA"/>
    <property type="match status" value="1"/>
</dbReference>
<dbReference type="PROSITE" id="PS51794">
    <property type="entry name" value="DAC"/>
    <property type="match status" value="1"/>
</dbReference>
<dbReference type="EMBL" id="FNAF01000001">
    <property type="protein sequence ID" value="SDD13718.1"/>
    <property type="molecule type" value="Genomic_DNA"/>
</dbReference>
<evidence type="ECO:0000256" key="10">
    <source>
        <dbReference type="HAMAP-Rule" id="MF_01499"/>
    </source>
</evidence>
<evidence type="ECO:0000313" key="13">
    <source>
        <dbReference type="Proteomes" id="UP000198995"/>
    </source>
</evidence>
<feature type="transmembrane region" description="Helical" evidence="10">
    <location>
        <begin position="43"/>
        <end position="68"/>
    </location>
</feature>
<dbReference type="EC" id="2.7.7.85" evidence="10"/>
<comment type="catalytic activity">
    <reaction evidence="1 10">
        <text>2 ATP = 3',3'-c-di-AMP + 2 diphosphate</text>
        <dbReference type="Rhea" id="RHEA:35655"/>
        <dbReference type="ChEBI" id="CHEBI:30616"/>
        <dbReference type="ChEBI" id="CHEBI:33019"/>
        <dbReference type="ChEBI" id="CHEBI:71500"/>
        <dbReference type="EC" id="2.7.7.85"/>
    </reaction>
</comment>
<dbReference type="FunFam" id="3.40.1700.10:FF:000002">
    <property type="entry name" value="Diadenylate cyclase"/>
    <property type="match status" value="1"/>
</dbReference>
<comment type="similarity">
    <text evidence="10">Belongs to the adenylate cyclase family. DacA/CdaA subfamily.</text>
</comment>
<evidence type="ECO:0000256" key="2">
    <source>
        <dbReference type="ARBA" id="ARBA00022475"/>
    </source>
</evidence>
<dbReference type="RefSeq" id="WP_091790952.1">
    <property type="nucleotide sequence ID" value="NZ_FNAF01000001.1"/>
</dbReference>
<keyword evidence="4 10" id="KW-0812">Transmembrane</keyword>
<sequence length="273" mass="30199">MQSFMQGLPAIVYPINILDILIIAFVIYKIIEMISGTRAEQLAKGILILIAFSAFSELIGLSTINWVLVQVQRMLIVAIPVIFAPEMRRALEKLGKGKVWRRRRVSEAEDAVTRRIDRIMGCLQASAGTKTGVLIVIARESRLEEYTATGIQLDALVSTALLNNIFVINTPLHDGAVIIDGDRIVAASCYLPLSDNRNISKALGTRHRAGIGLTEVSDAVVCIVSEETGSISIACDGKLSYDLSFKETNQFLQEALVQHEGQLPFWKKWQVFQ</sequence>
<dbReference type="InterPro" id="IPR014046">
    <property type="entry name" value="C-di-AMP_synthase"/>
</dbReference>
<keyword evidence="13" id="KW-1185">Reference proteome</keyword>
<reference evidence="12 13" key="1">
    <citation type="submission" date="2016-10" db="EMBL/GenBank/DDBJ databases">
        <authorList>
            <person name="de Groot N.N."/>
        </authorList>
    </citation>
    <scope>NUCLEOTIDE SEQUENCE [LARGE SCALE GENOMIC DNA]</scope>
    <source>
        <strain evidence="12 13">DSM 20475</strain>
    </source>
</reference>
<evidence type="ECO:0000259" key="11">
    <source>
        <dbReference type="PROSITE" id="PS51794"/>
    </source>
</evidence>
<dbReference type="PANTHER" id="PTHR34185">
    <property type="entry name" value="DIADENYLATE CYCLASE"/>
    <property type="match status" value="1"/>
</dbReference>
<dbReference type="OrthoDB" id="9807385at2"/>
<comment type="function">
    <text evidence="10">Catalyzes the condensation of 2 ATP molecules into cyclic di-AMP (c-di-AMP), a second messenger used to regulate differing processes in different bacteria.</text>
</comment>
<dbReference type="GO" id="GO:0004016">
    <property type="term" value="F:adenylate cyclase activity"/>
    <property type="evidence" value="ECO:0007669"/>
    <property type="project" value="UniProtKB-UniRule"/>
</dbReference>
<dbReference type="InterPro" id="IPR003390">
    <property type="entry name" value="DNA_integrity_scan_DisA_N"/>
</dbReference>
<dbReference type="GO" id="GO:0106408">
    <property type="term" value="F:diadenylate cyclase activity"/>
    <property type="evidence" value="ECO:0007669"/>
    <property type="project" value="UniProtKB-EC"/>
</dbReference>
<comment type="subunit">
    <text evidence="10">Probably a homodimer.</text>
</comment>
<feature type="transmembrane region" description="Helical" evidence="10">
    <location>
        <begin position="12"/>
        <end position="31"/>
    </location>
</feature>
<dbReference type="GO" id="GO:0005524">
    <property type="term" value="F:ATP binding"/>
    <property type="evidence" value="ECO:0007669"/>
    <property type="project" value="UniProtKB-UniRule"/>
</dbReference>
<dbReference type="PIRSF" id="PIRSF004793">
    <property type="entry name" value="UCP004793"/>
    <property type="match status" value="1"/>
</dbReference>
<evidence type="ECO:0000256" key="4">
    <source>
        <dbReference type="ARBA" id="ARBA00022692"/>
    </source>
</evidence>
<dbReference type="InterPro" id="IPR050338">
    <property type="entry name" value="DisA"/>
</dbReference>
<name>A0A1G6SA14_PEPNI</name>
<dbReference type="PANTHER" id="PTHR34185:SF1">
    <property type="entry name" value="DIADENYLATE CYCLASE"/>
    <property type="match status" value="1"/>
</dbReference>
<keyword evidence="5 10" id="KW-0548">Nucleotidyltransferase</keyword>
<dbReference type="Gene3D" id="3.40.1700.10">
    <property type="entry name" value="DNA integrity scanning protein, DisA, N-terminal domain"/>
    <property type="match status" value="1"/>
</dbReference>
<dbReference type="InterPro" id="IPR036888">
    <property type="entry name" value="DNA_integrity_DisA_N_sf"/>
</dbReference>
<dbReference type="GO" id="GO:0006171">
    <property type="term" value="P:cAMP biosynthetic process"/>
    <property type="evidence" value="ECO:0007669"/>
    <property type="project" value="InterPro"/>
</dbReference>
<feature type="domain" description="DAC" evidence="11">
    <location>
        <begin position="84"/>
        <end position="245"/>
    </location>
</feature>
<organism evidence="12 13">
    <name type="scientific">Peptococcus niger</name>
    <dbReference type="NCBI Taxonomy" id="2741"/>
    <lineage>
        <taxon>Bacteria</taxon>
        <taxon>Bacillati</taxon>
        <taxon>Bacillota</taxon>
        <taxon>Clostridia</taxon>
        <taxon>Eubacteriales</taxon>
        <taxon>Peptococcaceae</taxon>
        <taxon>Peptococcus</taxon>
    </lineage>
</organism>
<keyword evidence="6 10" id="KW-0547">Nucleotide-binding</keyword>
<dbReference type="NCBIfam" id="TIGR00159">
    <property type="entry name" value="diadenylate cyclase CdaA"/>
    <property type="match status" value="1"/>
</dbReference>
<comment type="caution">
    <text evidence="10">Lacks conserved residue(s) required for the propagation of feature annotation.</text>
</comment>
<evidence type="ECO:0000256" key="7">
    <source>
        <dbReference type="ARBA" id="ARBA00022840"/>
    </source>
</evidence>
<evidence type="ECO:0000256" key="8">
    <source>
        <dbReference type="ARBA" id="ARBA00022989"/>
    </source>
</evidence>
<gene>
    <name evidence="10" type="primary">dacA</name>
    <name evidence="12" type="ORF">SAMN04489866_101274</name>
</gene>
<proteinExistence type="inferred from homology"/>
<dbReference type="Proteomes" id="UP000198995">
    <property type="component" value="Unassembled WGS sequence"/>
</dbReference>
<dbReference type="SUPFAM" id="SSF143597">
    <property type="entry name" value="YojJ-like"/>
    <property type="match status" value="1"/>
</dbReference>
<evidence type="ECO:0000256" key="1">
    <source>
        <dbReference type="ARBA" id="ARBA00000877"/>
    </source>
</evidence>
<accession>A0A1G6SA14</accession>
<protein>
    <recommendedName>
        <fullName evidence="10">Diadenylate cyclase</fullName>
        <shortName evidence="10">DAC</shortName>
        <ecNumber evidence="10">2.7.7.85</ecNumber>
    </recommendedName>
    <alternativeName>
        <fullName evidence="10">Cyclic-di-AMP synthase</fullName>
        <shortName evidence="10">c-di-AMP synthase</shortName>
    </alternativeName>
</protein>
<keyword evidence="3 10" id="KW-0808">Transferase</keyword>
<dbReference type="AlphaFoldDB" id="A0A1G6SA14"/>
<evidence type="ECO:0000313" key="12">
    <source>
        <dbReference type="EMBL" id="SDD13718.1"/>
    </source>
</evidence>
<keyword evidence="7 10" id="KW-0067">ATP-binding</keyword>
<keyword evidence="8 10" id="KW-1133">Transmembrane helix</keyword>
<dbReference type="InterPro" id="IPR034701">
    <property type="entry name" value="CdaA"/>
</dbReference>
<evidence type="ECO:0000256" key="5">
    <source>
        <dbReference type="ARBA" id="ARBA00022695"/>
    </source>
</evidence>
<dbReference type="STRING" id="2741.SAMN04489866_101274"/>
<evidence type="ECO:0000256" key="9">
    <source>
        <dbReference type="ARBA" id="ARBA00023136"/>
    </source>
</evidence>
<dbReference type="Pfam" id="PF02457">
    <property type="entry name" value="DAC"/>
    <property type="match status" value="1"/>
</dbReference>
<keyword evidence="2 10" id="KW-1003">Cell membrane</keyword>
<keyword evidence="9 10" id="KW-0472">Membrane</keyword>
<evidence type="ECO:0000256" key="6">
    <source>
        <dbReference type="ARBA" id="ARBA00022741"/>
    </source>
</evidence>